<dbReference type="InterPro" id="IPR016181">
    <property type="entry name" value="Acyl_CoA_acyltransferase"/>
</dbReference>
<evidence type="ECO:0000313" key="2">
    <source>
        <dbReference type="EMBL" id="WNZ25721.1"/>
    </source>
</evidence>
<dbReference type="InterPro" id="IPR051531">
    <property type="entry name" value="N-acetyltransferase"/>
</dbReference>
<dbReference type="EMBL" id="CP053586">
    <property type="protein sequence ID" value="WNZ25721.1"/>
    <property type="molecule type" value="Genomic_DNA"/>
</dbReference>
<dbReference type="PROSITE" id="PS51186">
    <property type="entry name" value="GNAT"/>
    <property type="match status" value="1"/>
</dbReference>
<organism evidence="2">
    <name type="scientific">Leptolyngbya sp. NK1-12</name>
    <dbReference type="NCBI Taxonomy" id="2547451"/>
    <lineage>
        <taxon>Bacteria</taxon>
        <taxon>Bacillati</taxon>
        <taxon>Cyanobacteriota</taxon>
        <taxon>Cyanophyceae</taxon>
        <taxon>Leptolyngbyales</taxon>
        <taxon>Leptolyngbyaceae</taxon>
        <taxon>Leptolyngbya group</taxon>
        <taxon>Leptolyngbya</taxon>
    </lineage>
</organism>
<proteinExistence type="predicted"/>
<dbReference type="Pfam" id="PF13302">
    <property type="entry name" value="Acetyltransf_3"/>
    <property type="match status" value="1"/>
</dbReference>
<accession>A0AA96WP46</accession>
<dbReference type="PANTHER" id="PTHR43792:SF1">
    <property type="entry name" value="N-ACETYLTRANSFERASE DOMAIN-CONTAINING PROTEIN"/>
    <property type="match status" value="1"/>
</dbReference>
<dbReference type="Gene3D" id="3.40.630.30">
    <property type="match status" value="1"/>
</dbReference>
<name>A0AA96WP46_9CYAN</name>
<dbReference type="RefSeq" id="WP_316431884.1">
    <property type="nucleotide sequence ID" value="NZ_CP053586.1"/>
</dbReference>
<dbReference type="SUPFAM" id="SSF55729">
    <property type="entry name" value="Acyl-CoA N-acyltransferases (Nat)"/>
    <property type="match status" value="1"/>
</dbReference>
<evidence type="ECO:0000259" key="1">
    <source>
        <dbReference type="PROSITE" id="PS51186"/>
    </source>
</evidence>
<dbReference type="PANTHER" id="PTHR43792">
    <property type="entry name" value="GNAT FAMILY, PUTATIVE (AFU_ORTHOLOGUE AFUA_3G00765)-RELATED-RELATED"/>
    <property type="match status" value="1"/>
</dbReference>
<dbReference type="InterPro" id="IPR000182">
    <property type="entry name" value="GNAT_dom"/>
</dbReference>
<gene>
    <name evidence="2" type="ORF">HJG54_24700</name>
</gene>
<protein>
    <submittedName>
        <fullName evidence="2">GNAT family N-acetyltransferase</fullName>
    </submittedName>
</protein>
<dbReference type="AlphaFoldDB" id="A0AA96WP46"/>
<feature type="domain" description="N-acetyltransferase" evidence="1">
    <location>
        <begin position="10"/>
        <end position="163"/>
    </location>
</feature>
<reference evidence="2" key="1">
    <citation type="submission" date="2020-05" db="EMBL/GenBank/DDBJ databases">
        <authorList>
            <person name="Zhu T."/>
            <person name="Keshari N."/>
            <person name="Lu X."/>
        </authorList>
    </citation>
    <scope>NUCLEOTIDE SEQUENCE</scope>
    <source>
        <strain evidence="2">NK1-12</strain>
    </source>
</reference>
<dbReference type="CDD" id="cd04301">
    <property type="entry name" value="NAT_SF"/>
    <property type="match status" value="1"/>
</dbReference>
<dbReference type="GO" id="GO:0016747">
    <property type="term" value="F:acyltransferase activity, transferring groups other than amino-acyl groups"/>
    <property type="evidence" value="ECO:0007669"/>
    <property type="project" value="InterPro"/>
</dbReference>
<sequence length="163" mass="18728">MNFILTTERLHLQPCGADDLMRLHRLWTNQHIRYFLFDDRIISEDEARSFIQASLDSFNRYNYGLWLVYCQNQCIGFAGFLDAEEAPNLIYGIHPDCWGQGYATEAARAVLTYGLETLSLPRVNADVDEPNTASIRVLQKLGMKQVGHAIVNHHPLLYFTTYS</sequence>